<dbReference type="InterPro" id="IPR050093">
    <property type="entry name" value="ABC_SmlMolc_Importer"/>
</dbReference>
<dbReference type="GO" id="GO:0043190">
    <property type="term" value="C:ATP-binding cassette (ABC) transporter complex"/>
    <property type="evidence" value="ECO:0007669"/>
    <property type="project" value="InterPro"/>
</dbReference>
<organism evidence="5 6">
    <name type="scientific">Paracoccus halophilus</name>
    <dbReference type="NCBI Taxonomy" id="376733"/>
    <lineage>
        <taxon>Bacteria</taxon>
        <taxon>Pseudomonadati</taxon>
        <taxon>Pseudomonadota</taxon>
        <taxon>Alphaproteobacteria</taxon>
        <taxon>Rhodobacterales</taxon>
        <taxon>Paracoccaceae</taxon>
        <taxon>Paracoccus</taxon>
    </lineage>
</organism>
<feature type="domain" description="ABC transporter" evidence="4">
    <location>
        <begin position="5"/>
        <end position="241"/>
    </location>
</feature>
<keyword evidence="1" id="KW-0813">Transport</keyword>
<sequence>MSIALKCSGLAKRYPGQRGPALGETGNGVSFDVDKGELFALLGPSGCGKTTTLRIIGGFVTPDKGSVLIDDQDVTGLPAHRRPTNTVFQSYALFPHMRLGANTAFGLEMAGIARKERDERVSESLQMVGLGGMEKSRVSELSGGQQQRAALARALATGPKILLLDEPLGALDLKLRRQMQDEIVRIKEQTGTTFIHVTHDQEEACAMADRIAIMDRGRIAQIDTPEELYRSPRTAYVAKFINAGTVIAGDVQRAGSDLRMETPDFTLEGPAPGWLAGMPPLAAVLPRTRAEIVDPGGPLAVNQIDGVIRRRVFTGSQYELQVATANGTEIEVVAGLDFADLHDGNSVRLGWRRDDVKFVVDSDAA</sequence>
<dbReference type="EMBL" id="FOJO01000036">
    <property type="protein sequence ID" value="SFA61438.1"/>
    <property type="molecule type" value="Genomic_DNA"/>
</dbReference>
<dbReference type="AlphaFoldDB" id="A0A1I0UBJ9"/>
<dbReference type="PROSITE" id="PS50893">
    <property type="entry name" value="ABC_TRANSPORTER_2"/>
    <property type="match status" value="1"/>
</dbReference>
<evidence type="ECO:0000256" key="2">
    <source>
        <dbReference type="ARBA" id="ARBA00022741"/>
    </source>
</evidence>
<evidence type="ECO:0000256" key="3">
    <source>
        <dbReference type="ARBA" id="ARBA00022840"/>
    </source>
</evidence>
<dbReference type="GO" id="GO:0016887">
    <property type="term" value="F:ATP hydrolysis activity"/>
    <property type="evidence" value="ECO:0007669"/>
    <property type="project" value="InterPro"/>
</dbReference>
<dbReference type="InterPro" id="IPR008995">
    <property type="entry name" value="Mo/tungstate-bd_C_term_dom"/>
</dbReference>
<dbReference type="GO" id="GO:0005524">
    <property type="term" value="F:ATP binding"/>
    <property type="evidence" value="ECO:0007669"/>
    <property type="project" value="UniProtKB-KW"/>
</dbReference>
<dbReference type="InterPro" id="IPR013611">
    <property type="entry name" value="Transp-assoc_OB_typ2"/>
</dbReference>
<dbReference type="PANTHER" id="PTHR42781:SF4">
    <property type="entry name" value="SPERMIDINE_PUTRESCINE IMPORT ATP-BINDING PROTEIN POTA"/>
    <property type="match status" value="1"/>
</dbReference>
<dbReference type="Pfam" id="PF00005">
    <property type="entry name" value="ABC_tran"/>
    <property type="match status" value="1"/>
</dbReference>
<evidence type="ECO:0000313" key="5">
    <source>
        <dbReference type="EMBL" id="SFA61438.1"/>
    </source>
</evidence>
<name>A0A1I0UBJ9_9RHOB</name>
<dbReference type="Proteomes" id="UP000182312">
    <property type="component" value="Unassembled WGS sequence"/>
</dbReference>
<gene>
    <name evidence="5" type="ORF">SAMN04487972_13614</name>
</gene>
<dbReference type="InterPro" id="IPR003593">
    <property type="entry name" value="AAA+_ATPase"/>
</dbReference>
<dbReference type="SUPFAM" id="SSF50331">
    <property type="entry name" value="MOP-like"/>
    <property type="match status" value="1"/>
</dbReference>
<dbReference type="SUPFAM" id="SSF52540">
    <property type="entry name" value="P-loop containing nucleoside triphosphate hydrolases"/>
    <property type="match status" value="1"/>
</dbReference>
<dbReference type="SMART" id="SM00382">
    <property type="entry name" value="AAA"/>
    <property type="match status" value="1"/>
</dbReference>
<keyword evidence="3 5" id="KW-0067">ATP-binding</keyword>
<evidence type="ECO:0000259" key="4">
    <source>
        <dbReference type="PROSITE" id="PS50893"/>
    </source>
</evidence>
<dbReference type="OrthoDB" id="9802264at2"/>
<keyword evidence="2" id="KW-0547">Nucleotide-binding</keyword>
<reference evidence="5 6" key="1">
    <citation type="submission" date="2016-10" db="EMBL/GenBank/DDBJ databases">
        <authorList>
            <person name="de Groot N.N."/>
        </authorList>
    </citation>
    <scope>NUCLEOTIDE SEQUENCE [LARGE SCALE GENOMIC DNA]</scope>
    <source>
        <strain evidence="5 6">CGMCC 1.6117</strain>
    </source>
</reference>
<dbReference type="PROSITE" id="PS00211">
    <property type="entry name" value="ABC_TRANSPORTER_1"/>
    <property type="match status" value="1"/>
</dbReference>
<dbReference type="GO" id="GO:0015697">
    <property type="term" value="P:quaternary ammonium group transport"/>
    <property type="evidence" value="ECO:0007669"/>
    <property type="project" value="UniProtKB-ARBA"/>
</dbReference>
<protein>
    <submittedName>
        <fullName evidence="5">Spermidine/putrescine transport system ATP-binding protein</fullName>
    </submittedName>
</protein>
<dbReference type="InterPro" id="IPR027417">
    <property type="entry name" value="P-loop_NTPase"/>
</dbReference>
<dbReference type="PANTHER" id="PTHR42781">
    <property type="entry name" value="SPERMIDINE/PUTRESCINE IMPORT ATP-BINDING PROTEIN POTA"/>
    <property type="match status" value="1"/>
</dbReference>
<dbReference type="RefSeq" id="WP_052081757.1">
    <property type="nucleotide sequence ID" value="NZ_FOJO01000036.1"/>
</dbReference>
<dbReference type="FunFam" id="3.40.50.300:FF:000425">
    <property type="entry name" value="Probable ABC transporter, ATP-binding subunit"/>
    <property type="match status" value="1"/>
</dbReference>
<dbReference type="Gene3D" id="3.40.50.300">
    <property type="entry name" value="P-loop containing nucleotide triphosphate hydrolases"/>
    <property type="match status" value="1"/>
</dbReference>
<proteinExistence type="predicted"/>
<dbReference type="InterPro" id="IPR017871">
    <property type="entry name" value="ABC_transporter-like_CS"/>
</dbReference>
<evidence type="ECO:0000313" key="6">
    <source>
        <dbReference type="Proteomes" id="UP000182312"/>
    </source>
</evidence>
<dbReference type="Pfam" id="PF08402">
    <property type="entry name" value="TOBE_2"/>
    <property type="match status" value="1"/>
</dbReference>
<accession>A0A1I0UBJ9</accession>
<dbReference type="InterPro" id="IPR003439">
    <property type="entry name" value="ABC_transporter-like_ATP-bd"/>
</dbReference>
<dbReference type="GO" id="GO:0022857">
    <property type="term" value="F:transmembrane transporter activity"/>
    <property type="evidence" value="ECO:0007669"/>
    <property type="project" value="InterPro"/>
</dbReference>
<evidence type="ECO:0000256" key="1">
    <source>
        <dbReference type="ARBA" id="ARBA00022448"/>
    </source>
</evidence>